<dbReference type="AlphaFoldDB" id="A0A5S5DZ00"/>
<reference evidence="2 3" key="1">
    <citation type="submission" date="2019-07" db="EMBL/GenBank/DDBJ databases">
        <title>Genomic Encyclopedia of Type Strains, Phase IV (KMG-IV): sequencing the most valuable type-strain genomes for metagenomic binning, comparative biology and taxonomic classification.</title>
        <authorList>
            <person name="Goeker M."/>
        </authorList>
    </citation>
    <scope>NUCLEOTIDE SEQUENCE [LARGE SCALE GENOMIC DNA]</scope>
    <source>
        <strain evidence="2 3">DSM 18961</strain>
    </source>
</reference>
<dbReference type="EMBL" id="VNIA01000001">
    <property type="protein sequence ID" value="TYQ00469.1"/>
    <property type="molecule type" value="Genomic_DNA"/>
</dbReference>
<keyword evidence="1" id="KW-0732">Signal</keyword>
<proteinExistence type="predicted"/>
<dbReference type="Proteomes" id="UP000323136">
    <property type="component" value="Unassembled WGS sequence"/>
</dbReference>
<protein>
    <recommendedName>
        <fullName evidence="4">TonB-like protein</fullName>
    </recommendedName>
</protein>
<gene>
    <name evidence="2" type="ORF">C7447_1011085</name>
</gene>
<dbReference type="RefSeq" id="WP_148869441.1">
    <property type="nucleotide sequence ID" value="NZ_VNIA01000001.1"/>
</dbReference>
<feature type="signal peptide" evidence="1">
    <location>
        <begin position="1"/>
        <end position="20"/>
    </location>
</feature>
<evidence type="ECO:0000313" key="3">
    <source>
        <dbReference type="Proteomes" id="UP000323136"/>
    </source>
</evidence>
<name>A0A5S5DZ00_9FLAO</name>
<keyword evidence="3" id="KW-1185">Reference proteome</keyword>
<feature type="chain" id="PRO_5024387716" description="TonB-like protein" evidence="1">
    <location>
        <begin position="21"/>
        <end position="156"/>
    </location>
</feature>
<dbReference type="OrthoDB" id="1191002at2"/>
<evidence type="ECO:0000313" key="2">
    <source>
        <dbReference type="EMBL" id="TYQ00469.1"/>
    </source>
</evidence>
<evidence type="ECO:0008006" key="4">
    <source>
        <dbReference type="Google" id="ProtNLM"/>
    </source>
</evidence>
<comment type="caution">
    <text evidence="2">The sequence shown here is derived from an EMBL/GenBank/DDBJ whole genome shotgun (WGS) entry which is preliminary data.</text>
</comment>
<sequence>MLSRVVSFLFLLMICTSCNYFSSHMNNTFQEIDSIIDFSKVDVSPSFEVCDKLIDDAKTNCFRTNMHHQMAKYLQDVQLTIKEPVNTVVIVVLNINNEGNVTLKKIKYPPFFIEKNITIGKEVNKAINNLPKLAPAIKRGVPVATEYKLPINIVSK</sequence>
<accession>A0A5S5DZ00</accession>
<organism evidence="2 3">
    <name type="scientific">Tenacibaculum adriaticum</name>
    <dbReference type="NCBI Taxonomy" id="413713"/>
    <lineage>
        <taxon>Bacteria</taxon>
        <taxon>Pseudomonadati</taxon>
        <taxon>Bacteroidota</taxon>
        <taxon>Flavobacteriia</taxon>
        <taxon>Flavobacteriales</taxon>
        <taxon>Flavobacteriaceae</taxon>
        <taxon>Tenacibaculum</taxon>
    </lineage>
</organism>
<evidence type="ECO:0000256" key="1">
    <source>
        <dbReference type="SAM" id="SignalP"/>
    </source>
</evidence>